<gene>
    <name evidence="3" type="ORF">P154DRAFT_260219</name>
</gene>
<keyword evidence="2" id="KW-0472">Membrane</keyword>
<proteinExistence type="predicted"/>
<keyword evidence="4" id="KW-1185">Reference proteome</keyword>
<organism evidence="3 4">
    <name type="scientific">Amniculicola lignicola CBS 123094</name>
    <dbReference type="NCBI Taxonomy" id="1392246"/>
    <lineage>
        <taxon>Eukaryota</taxon>
        <taxon>Fungi</taxon>
        <taxon>Dikarya</taxon>
        <taxon>Ascomycota</taxon>
        <taxon>Pezizomycotina</taxon>
        <taxon>Dothideomycetes</taxon>
        <taxon>Pleosporomycetidae</taxon>
        <taxon>Pleosporales</taxon>
        <taxon>Amniculicolaceae</taxon>
        <taxon>Amniculicola</taxon>
    </lineage>
</organism>
<keyword evidence="2" id="KW-1133">Transmembrane helix</keyword>
<evidence type="ECO:0000256" key="1">
    <source>
        <dbReference type="SAM" id="MobiDB-lite"/>
    </source>
</evidence>
<feature type="region of interest" description="Disordered" evidence="1">
    <location>
        <begin position="44"/>
        <end position="71"/>
    </location>
</feature>
<accession>A0A6A5WGE5</accession>
<evidence type="ECO:0000256" key="2">
    <source>
        <dbReference type="SAM" id="Phobius"/>
    </source>
</evidence>
<sequence length="161" mass="16655">MSPCNDGSFCCGNSTACCEEEGGEGGITLAARFTWNRPSSTWSALSSKNSANPQASSAGSPNTYESTTAPPLNSALISSTLAAPSPATPTPTPAENTIEKKLRLALVLSLGLAIPVSLSLCALLWVLRRLRTADKGANSSHPSDDILLSALPEFVSPAHEL</sequence>
<evidence type="ECO:0000313" key="3">
    <source>
        <dbReference type="EMBL" id="KAF1998255.1"/>
    </source>
</evidence>
<keyword evidence="2" id="KW-0812">Transmembrane</keyword>
<feature type="transmembrane region" description="Helical" evidence="2">
    <location>
        <begin position="104"/>
        <end position="127"/>
    </location>
</feature>
<name>A0A6A5WGE5_9PLEO</name>
<protein>
    <submittedName>
        <fullName evidence="3">Uncharacterized protein</fullName>
    </submittedName>
</protein>
<dbReference type="EMBL" id="ML977605">
    <property type="protein sequence ID" value="KAF1998255.1"/>
    <property type="molecule type" value="Genomic_DNA"/>
</dbReference>
<dbReference type="AlphaFoldDB" id="A0A6A5WGE5"/>
<dbReference type="Proteomes" id="UP000799779">
    <property type="component" value="Unassembled WGS sequence"/>
</dbReference>
<reference evidence="3" key="1">
    <citation type="journal article" date="2020" name="Stud. Mycol.">
        <title>101 Dothideomycetes genomes: a test case for predicting lifestyles and emergence of pathogens.</title>
        <authorList>
            <person name="Haridas S."/>
            <person name="Albert R."/>
            <person name="Binder M."/>
            <person name="Bloem J."/>
            <person name="Labutti K."/>
            <person name="Salamov A."/>
            <person name="Andreopoulos B."/>
            <person name="Baker S."/>
            <person name="Barry K."/>
            <person name="Bills G."/>
            <person name="Bluhm B."/>
            <person name="Cannon C."/>
            <person name="Castanera R."/>
            <person name="Culley D."/>
            <person name="Daum C."/>
            <person name="Ezra D."/>
            <person name="Gonzalez J."/>
            <person name="Henrissat B."/>
            <person name="Kuo A."/>
            <person name="Liang C."/>
            <person name="Lipzen A."/>
            <person name="Lutzoni F."/>
            <person name="Magnuson J."/>
            <person name="Mondo S."/>
            <person name="Nolan M."/>
            <person name="Ohm R."/>
            <person name="Pangilinan J."/>
            <person name="Park H.-J."/>
            <person name="Ramirez L."/>
            <person name="Alfaro M."/>
            <person name="Sun H."/>
            <person name="Tritt A."/>
            <person name="Yoshinaga Y."/>
            <person name="Zwiers L.-H."/>
            <person name="Turgeon B."/>
            <person name="Goodwin S."/>
            <person name="Spatafora J."/>
            <person name="Crous P."/>
            <person name="Grigoriev I."/>
        </authorList>
    </citation>
    <scope>NUCLEOTIDE SEQUENCE</scope>
    <source>
        <strain evidence="3">CBS 123094</strain>
    </source>
</reference>
<evidence type="ECO:0000313" key="4">
    <source>
        <dbReference type="Proteomes" id="UP000799779"/>
    </source>
</evidence>